<evidence type="ECO:0000256" key="1">
    <source>
        <dbReference type="SAM" id="MobiDB-lite"/>
    </source>
</evidence>
<dbReference type="WBParaSite" id="PgB04_g126_t01">
    <property type="protein sequence ID" value="PgB04_g126_t01"/>
    <property type="gene ID" value="PgB04_g126"/>
</dbReference>
<feature type="compositionally biased region" description="Polar residues" evidence="1">
    <location>
        <begin position="1"/>
        <end position="12"/>
    </location>
</feature>
<dbReference type="Proteomes" id="UP000887569">
    <property type="component" value="Unplaced"/>
</dbReference>
<evidence type="ECO:0000313" key="3">
    <source>
        <dbReference type="WBParaSite" id="PgB04_g126_t01"/>
    </source>
</evidence>
<sequence>MKQKSKVLSTNSDSDESSHMKPQIIYTHNIPIPPNAAVHFRDSTDYKTLHLTKSVKLPSIKPSSSTDTAYATSKEHARANDFMGRRNVGAVRRLPRHQSTS</sequence>
<accession>A0A914ZKN8</accession>
<protein>
    <submittedName>
        <fullName evidence="3">Uncharacterized protein</fullName>
    </submittedName>
</protein>
<feature type="region of interest" description="Disordered" evidence="1">
    <location>
        <begin position="1"/>
        <end position="22"/>
    </location>
</feature>
<name>A0A914ZKN8_PARUN</name>
<proteinExistence type="predicted"/>
<keyword evidence="2" id="KW-1185">Reference proteome</keyword>
<organism evidence="2 3">
    <name type="scientific">Parascaris univalens</name>
    <name type="common">Nematode worm</name>
    <dbReference type="NCBI Taxonomy" id="6257"/>
    <lineage>
        <taxon>Eukaryota</taxon>
        <taxon>Metazoa</taxon>
        <taxon>Ecdysozoa</taxon>
        <taxon>Nematoda</taxon>
        <taxon>Chromadorea</taxon>
        <taxon>Rhabditida</taxon>
        <taxon>Spirurina</taxon>
        <taxon>Ascaridomorpha</taxon>
        <taxon>Ascaridoidea</taxon>
        <taxon>Ascarididae</taxon>
        <taxon>Parascaris</taxon>
    </lineage>
</organism>
<reference evidence="3" key="1">
    <citation type="submission" date="2022-11" db="UniProtKB">
        <authorList>
            <consortium name="WormBaseParasite"/>
        </authorList>
    </citation>
    <scope>IDENTIFICATION</scope>
</reference>
<dbReference type="AlphaFoldDB" id="A0A914ZKN8"/>
<evidence type="ECO:0000313" key="2">
    <source>
        <dbReference type="Proteomes" id="UP000887569"/>
    </source>
</evidence>